<reference evidence="1" key="1">
    <citation type="submission" date="2023-03" db="EMBL/GenBank/DDBJ databases">
        <title>Amycolatopsis taiwanensis NBRC 103393.</title>
        <authorList>
            <person name="Ichikawa N."/>
            <person name="Sato H."/>
            <person name="Tonouchi N."/>
        </authorList>
    </citation>
    <scope>NUCLEOTIDE SEQUENCE</scope>
    <source>
        <strain evidence="1">NBRC 103393</strain>
    </source>
</reference>
<dbReference type="AlphaFoldDB" id="A0A9W6R4F9"/>
<comment type="caution">
    <text evidence="1">The sequence shown here is derived from an EMBL/GenBank/DDBJ whole genome shotgun (WGS) entry which is preliminary data.</text>
</comment>
<organism evidence="1 2">
    <name type="scientific">Amycolatopsis taiwanensis</name>
    <dbReference type="NCBI Taxonomy" id="342230"/>
    <lineage>
        <taxon>Bacteria</taxon>
        <taxon>Bacillati</taxon>
        <taxon>Actinomycetota</taxon>
        <taxon>Actinomycetes</taxon>
        <taxon>Pseudonocardiales</taxon>
        <taxon>Pseudonocardiaceae</taxon>
        <taxon>Amycolatopsis</taxon>
    </lineage>
</organism>
<protein>
    <submittedName>
        <fullName evidence="1">Uncharacterized protein</fullName>
    </submittedName>
</protein>
<evidence type="ECO:0000313" key="2">
    <source>
        <dbReference type="Proteomes" id="UP001165136"/>
    </source>
</evidence>
<accession>A0A9W6R4F9</accession>
<gene>
    <name evidence="1" type="ORF">Atai01_50320</name>
</gene>
<dbReference type="EMBL" id="BSTI01000011">
    <property type="protein sequence ID" value="GLY68413.1"/>
    <property type="molecule type" value="Genomic_DNA"/>
</dbReference>
<keyword evidence="2" id="KW-1185">Reference proteome</keyword>
<sequence length="320" mass="33909">MFSTENCECGAVIDIPYRGSGPYCYTNCLAMMLGADAPEAAVVETVTGSPFGMQLVGGSLPFFDPWGWNPDIGIADALAVLGWTADTISGDDAGAALDRLASCLVRGPVMIGPVEMGRLRYQPGKTGPIGADHYLVALAMDSEQVTVHDPQGYPYARLPLAEFTTAWRADTLDYGRPYTMRANFTRRSRVDPADAIAASVPRAISWLSGKNGADMPPGSLGNGDAAVALAAHVESDCDEELREHLVHFAVRVGARRLADAAACLRQVGHLAAAAIATEQARLIGSLQYPLVTGDDAAAGDILRALALTYDELRVSLERQS</sequence>
<dbReference type="Proteomes" id="UP001165136">
    <property type="component" value="Unassembled WGS sequence"/>
</dbReference>
<name>A0A9W6R4F9_9PSEU</name>
<evidence type="ECO:0000313" key="1">
    <source>
        <dbReference type="EMBL" id="GLY68413.1"/>
    </source>
</evidence>
<proteinExistence type="predicted"/>